<dbReference type="SUPFAM" id="SSF57863">
    <property type="entry name" value="ArfGap/RecO-like zinc finger"/>
    <property type="match status" value="1"/>
</dbReference>
<proteinExistence type="inferred from homology"/>
<accession>A0A147K7F9</accession>
<dbReference type="PANTHER" id="PTHR33991:SF1">
    <property type="entry name" value="DNA REPAIR PROTEIN RECO"/>
    <property type="match status" value="1"/>
</dbReference>
<dbReference type="Pfam" id="PF02565">
    <property type="entry name" value="RecO_C"/>
    <property type="match status" value="1"/>
</dbReference>
<evidence type="ECO:0000259" key="8">
    <source>
        <dbReference type="Pfam" id="PF11967"/>
    </source>
</evidence>
<evidence type="ECO:0000256" key="6">
    <source>
        <dbReference type="ARBA" id="ARBA00033409"/>
    </source>
</evidence>
<gene>
    <name evidence="7" type="primary">recO</name>
    <name evidence="9" type="ORF">Q75_10185</name>
</gene>
<evidence type="ECO:0000256" key="1">
    <source>
        <dbReference type="ARBA" id="ARBA00007452"/>
    </source>
</evidence>
<dbReference type="Pfam" id="PF11967">
    <property type="entry name" value="RecO_N"/>
    <property type="match status" value="1"/>
</dbReference>
<dbReference type="PATRIC" id="fig|1150625.3.peg.2171"/>
<evidence type="ECO:0000313" key="9">
    <source>
        <dbReference type="EMBL" id="KUP06018.1"/>
    </source>
</evidence>
<dbReference type="PANTHER" id="PTHR33991">
    <property type="entry name" value="DNA REPAIR PROTEIN RECO"/>
    <property type="match status" value="1"/>
</dbReference>
<dbReference type="SUPFAM" id="SSF50249">
    <property type="entry name" value="Nucleic acid-binding proteins"/>
    <property type="match status" value="1"/>
</dbReference>
<organism evidence="9 10">
    <name type="scientific">Bacillus coahuilensis p1.1.43</name>
    <dbReference type="NCBI Taxonomy" id="1150625"/>
    <lineage>
        <taxon>Bacteria</taxon>
        <taxon>Bacillati</taxon>
        <taxon>Bacillota</taxon>
        <taxon>Bacilli</taxon>
        <taxon>Bacillales</taxon>
        <taxon>Bacillaceae</taxon>
        <taxon>Bacillus</taxon>
    </lineage>
</organism>
<evidence type="ECO:0000256" key="5">
    <source>
        <dbReference type="ARBA" id="ARBA00023204"/>
    </source>
</evidence>
<evidence type="ECO:0000256" key="2">
    <source>
        <dbReference type="ARBA" id="ARBA00021310"/>
    </source>
</evidence>
<dbReference type="Gene3D" id="2.40.50.140">
    <property type="entry name" value="Nucleic acid-binding proteins"/>
    <property type="match status" value="1"/>
</dbReference>
<dbReference type="NCBIfam" id="TIGR00613">
    <property type="entry name" value="reco"/>
    <property type="match status" value="1"/>
</dbReference>
<dbReference type="InterPro" id="IPR037278">
    <property type="entry name" value="ARFGAP/RecO"/>
</dbReference>
<dbReference type="InterPro" id="IPR003717">
    <property type="entry name" value="RecO"/>
</dbReference>
<dbReference type="AlphaFoldDB" id="A0A147K7F9"/>
<dbReference type="EMBL" id="LDYG01000031">
    <property type="protein sequence ID" value="KUP06018.1"/>
    <property type="molecule type" value="Genomic_DNA"/>
</dbReference>
<dbReference type="InterPro" id="IPR012340">
    <property type="entry name" value="NA-bd_OB-fold"/>
</dbReference>
<comment type="caution">
    <text evidence="9">The sequence shown here is derived from an EMBL/GenBank/DDBJ whole genome shotgun (WGS) entry which is preliminary data.</text>
</comment>
<comment type="function">
    <text evidence="7">Involved in DNA repair and RecF pathway recombination.</text>
</comment>
<dbReference type="GO" id="GO:0006302">
    <property type="term" value="P:double-strand break repair"/>
    <property type="evidence" value="ECO:0007669"/>
    <property type="project" value="TreeGrafter"/>
</dbReference>
<dbReference type="GO" id="GO:0043590">
    <property type="term" value="C:bacterial nucleoid"/>
    <property type="evidence" value="ECO:0007669"/>
    <property type="project" value="TreeGrafter"/>
</dbReference>
<reference evidence="9 10" key="1">
    <citation type="journal article" date="2016" name="Front. Microbiol.">
        <title>Microevolution Analysis of Bacillus coahuilensis Unveils Differences in Phosphorus Acquisition Strategies and Their Regulation.</title>
        <authorList>
            <person name="Gomez-Lunar Z."/>
            <person name="Hernandez-Gonzalez I."/>
            <person name="Rodriguez-Torres M.D."/>
            <person name="Souza V."/>
            <person name="Olmedo-Alvarez G."/>
        </authorList>
    </citation>
    <scope>NUCLEOTIDE SEQUENCE [LARGE SCALE GENOMIC DNA]</scope>
    <source>
        <strain evidence="10">p1.1.43</strain>
    </source>
</reference>
<evidence type="ECO:0000256" key="3">
    <source>
        <dbReference type="ARBA" id="ARBA00022763"/>
    </source>
</evidence>
<keyword evidence="5 7" id="KW-0234">DNA repair</keyword>
<keyword evidence="4 7" id="KW-0233">DNA recombination</keyword>
<dbReference type="STRING" id="1150625.Q75_10185"/>
<feature type="domain" description="DNA replication/recombination mediator RecO N-terminal" evidence="8">
    <location>
        <begin position="1"/>
        <end position="78"/>
    </location>
</feature>
<dbReference type="InterPro" id="IPR022572">
    <property type="entry name" value="DNA_rep/recomb_RecO_N"/>
</dbReference>
<dbReference type="GO" id="GO:0006310">
    <property type="term" value="P:DNA recombination"/>
    <property type="evidence" value="ECO:0007669"/>
    <property type="project" value="UniProtKB-UniRule"/>
</dbReference>
<protein>
    <recommendedName>
        <fullName evidence="2 7">DNA repair protein RecO</fullName>
    </recommendedName>
    <alternativeName>
        <fullName evidence="6 7">Recombination protein O</fullName>
    </alternativeName>
</protein>
<keyword evidence="10" id="KW-1185">Reference proteome</keyword>
<evidence type="ECO:0000256" key="4">
    <source>
        <dbReference type="ARBA" id="ARBA00023172"/>
    </source>
</evidence>
<dbReference type="Proteomes" id="UP000074108">
    <property type="component" value="Unassembled WGS sequence"/>
</dbReference>
<dbReference type="RefSeq" id="WP_059351287.1">
    <property type="nucleotide sequence ID" value="NZ_LDYG01000031.1"/>
</dbReference>
<sequence>MLQKCEGIVIRTTNYGESNKIVVVYSRELGKVAFMARGAKKPNSRFSGVSQAFTYAYFVFQKGKGLGTLQQGDIITSFKGIKEDLFKTAYVTYISDLLDKGTEELKPNPFLFELYQTILSYIEEGYDADILTNIFELKMLPVFGLQPGLNECAVCGQTEGDFSFSFRENGVVCHLCRENDRSAAPMSRNTFRLLRVLYYYDLNRLGTISVKKETKDELTAIIRQYYDENSGLYLKSRRFLDQIQSMESLLKPDSHSENENH</sequence>
<comment type="similarity">
    <text evidence="1 7">Belongs to the RecO family.</text>
</comment>
<dbReference type="Gene3D" id="1.20.1440.120">
    <property type="entry name" value="Recombination protein O, C-terminal domain"/>
    <property type="match status" value="1"/>
</dbReference>
<name>A0A147K7F9_9BACI</name>
<keyword evidence="3 7" id="KW-0227">DNA damage</keyword>
<dbReference type="HAMAP" id="MF_00201">
    <property type="entry name" value="RecO"/>
    <property type="match status" value="1"/>
</dbReference>
<dbReference type="InterPro" id="IPR042242">
    <property type="entry name" value="RecO_C"/>
</dbReference>
<evidence type="ECO:0000313" key="10">
    <source>
        <dbReference type="Proteomes" id="UP000074108"/>
    </source>
</evidence>
<evidence type="ECO:0000256" key="7">
    <source>
        <dbReference type="HAMAP-Rule" id="MF_00201"/>
    </source>
</evidence>
<dbReference type="OrthoDB" id="9797083at2"/>